<dbReference type="EC" id="2.4.1.17" evidence="5"/>
<comment type="subcellular location">
    <subcellularLocation>
        <location evidence="5">Membrane</location>
        <topology evidence="5">Single-pass membrane protein</topology>
    </subcellularLocation>
</comment>
<gene>
    <name evidence="7" type="ORF">DERF_001983</name>
    <name evidence="6" type="ORF">HUG17_6940</name>
</gene>
<comment type="catalytic activity">
    <reaction evidence="5">
        <text>glucuronate acceptor + UDP-alpha-D-glucuronate = acceptor beta-D-glucuronoside + UDP + H(+)</text>
        <dbReference type="Rhea" id="RHEA:21032"/>
        <dbReference type="ChEBI" id="CHEBI:15378"/>
        <dbReference type="ChEBI" id="CHEBI:58052"/>
        <dbReference type="ChEBI" id="CHEBI:58223"/>
        <dbReference type="ChEBI" id="CHEBI:132367"/>
        <dbReference type="ChEBI" id="CHEBI:132368"/>
        <dbReference type="EC" id="2.4.1.17"/>
    </reaction>
</comment>
<evidence type="ECO:0000313" key="6">
    <source>
        <dbReference type="EMBL" id="KAH7636734.1"/>
    </source>
</evidence>
<comment type="caution">
    <text evidence="7">The sequence shown here is derived from an EMBL/GenBank/DDBJ whole genome shotgun (WGS) entry which is preliminary data.</text>
</comment>
<dbReference type="Proteomes" id="UP000790347">
    <property type="component" value="Unassembled WGS sequence"/>
</dbReference>
<dbReference type="Proteomes" id="UP000828236">
    <property type="component" value="Unassembled WGS sequence"/>
</dbReference>
<reference evidence="7" key="1">
    <citation type="submission" date="2013-05" db="EMBL/GenBank/DDBJ databases">
        <authorList>
            <person name="Yim A.K.Y."/>
            <person name="Chan T.F."/>
            <person name="Ji K.M."/>
            <person name="Liu X.Y."/>
            <person name="Zhou J.W."/>
            <person name="Li R.Q."/>
            <person name="Yang K.Y."/>
            <person name="Li J."/>
            <person name="Li M."/>
            <person name="Law P.T.W."/>
            <person name="Wu Y.L."/>
            <person name="Cai Z.L."/>
            <person name="Qin H."/>
            <person name="Bao Y."/>
            <person name="Leung R.K.K."/>
            <person name="Ng P.K.S."/>
            <person name="Zou J."/>
            <person name="Zhong X.J."/>
            <person name="Ran P.X."/>
            <person name="Zhong N.S."/>
            <person name="Liu Z.G."/>
            <person name="Tsui S.K.W."/>
        </authorList>
    </citation>
    <scope>NUCLEOTIDE SEQUENCE</scope>
    <source>
        <strain evidence="7">Derf</strain>
        <tissue evidence="7">Whole organism</tissue>
    </source>
</reference>
<dbReference type="InterPro" id="IPR035595">
    <property type="entry name" value="UDP_glycos_trans_CS"/>
</dbReference>
<sequence length="457" mass="52379">MSSQPKKILKIFFMPMDGVGHINACVGMAQALAKRGHQIYFLSNPMFAGTYEKHGFKEIVLQSDVKQKMLETTNDEKSDKKAHPIKAFVPMLQKLRESGMLSGKSSFEKLKVFDPEEDHFLGKIYEELKEVHPKIVELIEQEKPDLIIVDHFLVPPCIAYGKTPWAFLFSGNPLFILEHPDLPPITSGYPTNDRSNWVEFREKFSKGFPTGIRNQQNKLNKYFGYPEVSSNQFMFKSPYMNIYGYPEELDYTDLMTLPQNFVRLDAFCRDSPESFELPAEFKAKIKPSDKLIYVSMGSMGSIDVDLMKRLVTELSKSPHKYIFSMGPAHEHYELAENMWGEAFLPQTKILPIVDLVITHGGNNTVTETFNHGKPMLIMPLFADQYDNAQRILEKGYGNRMNGYLFKEGELCQMIDRLLDDKEMQQRCLAAAKRMSASNSKEKACEKIEQIVEQLSSK</sequence>
<evidence type="ECO:0000256" key="5">
    <source>
        <dbReference type="RuleBase" id="RU362059"/>
    </source>
</evidence>
<dbReference type="PANTHER" id="PTHR48043">
    <property type="entry name" value="EG:EG0003.4 PROTEIN-RELATED"/>
    <property type="match status" value="1"/>
</dbReference>
<reference evidence="7" key="4">
    <citation type="journal article" date="2022" name="Res Sq">
        <title>Comparative Genomics Reveals Insights into the Divergent Evolution of Astigmatic Mites and Household Pest Adaptations.</title>
        <authorList>
            <person name="Xiong Q."/>
            <person name="Wan A.T.-Y."/>
            <person name="Liu X.-Y."/>
            <person name="Fung C.S.-H."/>
            <person name="Xiao X."/>
            <person name="Malainual N."/>
            <person name="Hou J."/>
            <person name="Wang L."/>
            <person name="Wang M."/>
            <person name="Yang K."/>
            <person name="Cui Y."/>
            <person name="Leung E."/>
            <person name="Nong W."/>
            <person name="Shin S.-K."/>
            <person name="Au S."/>
            <person name="Jeong K.Y."/>
            <person name="Chew F.T."/>
            <person name="Hui J."/>
            <person name="Leung T.F."/>
            <person name="Tungtrongchitr A."/>
            <person name="Zhong N."/>
            <person name="Liu Z."/>
            <person name="Tsui S."/>
        </authorList>
    </citation>
    <scope>NUCLEOTIDE SEQUENCE</scope>
    <source>
        <strain evidence="7">Derf</strain>
        <tissue evidence="7">Whole organism</tissue>
    </source>
</reference>
<accession>A0A922LA67</accession>
<dbReference type="AlphaFoldDB" id="A0A922LA67"/>
<name>A0A922LA67_DERFA</name>
<reference evidence="6" key="3">
    <citation type="journal article" date="2021" name="World Allergy Organ. J.">
        <title>Chromosome-level assembly of Dermatophagoides farinae genome and transcriptome reveals two novel allergens Der f 37 and Der f 39.</title>
        <authorList>
            <person name="Chen J."/>
            <person name="Cai Z."/>
            <person name="Fan D."/>
            <person name="Hu J."/>
            <person name="Hou Y."/>
            <person name="He Y."/>
            <person name="Zhang Z."/>
            <person name="Zhao Z."/>
            <person name="Gao P."/>
            <person name="Hu W."/>
            <person name="Sun J."/>
            <person name="Li J."/>
            <person name="Ji K."/>
        </authorList>
    </citation>
    <scope>NUCLEOTIDE SEQUENCE</scope>
    <source>
        <strain evidence="6">JKM2019</strain>
    </source>
</reference>
<evidence type="ECO:0000313" key="8">
    <source>
        <dbReference type="Proteomes" id="UP000790347"/>
    </source>
</evidence>
<dbReference type="InterPro" id="IPR002213">
    <property type="entry name" value="UDP_glucos_trans"/>
</dbReference>
<dbReference type="EMBL" id="ASGP02000001">
    <property type="protein sequence ID" value="KAH9528008.1"/>
    <property type="molecule type" value="Genomic_DNA"/>
</dbReference>
<dbReference type="PROSITE" id="PS00375">
    <property type="entry name" value="UDPGT"/>
    <property type="match status" value="1"/>
</dbReference>
<protein>
    <recommendedName>
        <fullName evidence="5">UDP-glucuronosyltransferase</fullName>
        <ecNumber evidence="5">2.4.1.17</ecNumber>
    </recommendedName>
</protein>
<evidence type="ECO:0000256" key="4">
    <source>
        <dbReference type="RuleBase" id="RU003718"/>
    </source>
</evidence>
<dbReference type="PANTHER" id="PTHR48043:SF145">
    <property type="entry name" value="FI06409P-RELATED"/>
    <property type="match status" value="1"/>
</dbReference>
<evidence type="ECO:0000256" key="2">
    <source>
        <dbReference type="ARBA" id="ARBA00022676"/>
    </source>
</evidence>
<dbReference type="InterPro" id="IPR050271">
    <property type="entry name" value="UDP-glycosyltransferase"/>
</dbReference>
<reference evidence="6" key="2">
    <citation type="submission" date="2020-06" db="EMBL/GenBank/DDBJ databases">
        <authorList>
            <person name="Ji K."/>
            <person name="Li J."/>
        </authorList>
    </citation>
    <scope>NUCLEOTIDE SEQUENCE</scope>
    <source>
        <strain evidence="6">JKM2019</strain>
        <tissue evidence="6">Whole body</tissue>
    </source>
</reference>
<organism evidence="7 8">
    <name type="scientific">Dermatophagoides farinae</name>
    <name type="common">American house dust mite</name>
    <dbReference type="NCBI Taxonomy" id="6954"/>
    <lineage>
        <taxon>Eukaryota</taxon>
        <taxon>Metazoa</taxon>
        <taxon>Ecdysozoa</taxon>
        <taxon>Arthropoda</taxon>
        <taxon>Chelicerata</taxon>
        <taxon>Arachnida</taxon>
        <taxon>Acari</taxon>
        <taxon>Acariformes</taxon>
        <taxon>Sarcoptiformes</taxon>
        <taxon>Astigmata</taxon>
        <taxon>Psoroptidia</taxon>
        <taxon>Analgoidea</taxon>
        <taxon>Pyroglyphidae</taxon>
        <taxon>Dermatophagoidinae</taxon>
        <taxon>Dermatophagoides</taxon>
    </lineage>
</organism>
<proteinExistence type="inferred from homology"/>
<keyword evidence="8" id="KW-1185">Reference proteome</keyword>
<keyword evidence="2 4" id="KW-0328">Glycosyltransferase</keyword>
<dbReference type="GO" id="GO:0016020">
    <property type="term" value="C:membrane"/>
    <property type="evidence" value="ECO:0007669"/>
    <property type="project" value="UniProtKB-SubCell"/>
</dbReference>
<dbReference type="SUPFAM" id="SSF53756">
    <property type="entry name" value="UDP-Glycosyltransferase/glycogen phosphorylase"/>
    <property type="match status" value="1"/>
</dbReference>
<evidence type="ECO:0000313" key="7">
    <source>
        <dbReference type="EMBL" id="KAH9528008.1"/>
    </source>
</evidence>
<dbReference type="Gene3D" id="3.40.50.2000">
    <property type="entry name" value="Glycogen Phosphorylase B"/>
    <property type="match status" value="2"/>
</dbReference>
<evidence type="ECO:0000256" key="3">
    <source>
        <dbReference type="ARBA" id="ARBA00022679"/>
    </source>
</evidence>
<keyword evidence="3 4" id="KW-0808">Transferase</keyword>
<dbReference type="Pfam" id="PF00201">
    <property type="entry name" value="UDPGT"/>
    <property type="match status" value="1"/>
</dbReference>
<evidence type="ECO:0000256" key="1">
    <source>
        <dbReference type="ARBA" id="ARBA00009995"/>
    </source>
</evidence>
<comment type="similarity">
    <text evidence="1 4">Belongs to the UDP-glycosyltransferase family.</text>
</comment>
<dbReference type="GO" id="GO:0015020">
    <property type="term" value="F:glucuronosyltransferase activity"/>
    <property type="evidence" value="ECO:0007669"/>
    <property type="project" value="UniProtKB-EC"/>
</dbReference>
<dbReference type="EMBL" id="SDOV01000009">
    <property type="protein sequence ID" value="KAH7636734.1"/>
    <property type="molecule type" value="Genomic_DNA"/>
</dbReference>
<dbReference type="CDD" id="cd03784">
    <property type="entry name" value="GT1_Gtf-like"/>
    <property type="match status" value="1"/>
</dbReference>